<evidence type="ECO:0000313" key="5">
    <source>
        <dbReference type="Proteomes" id="UP000326759"/>
    </source>
</evidence>
<dbReference type="InterPro" id="IPR043161">
    <property type="entry name" value="DOCK_C_lobe_A"/>
</dbReference>
<gene>
    <name evidence="4" type="primary">DOCK1</name>
    <name evidence="4" type="ORF">Anas_05291</name>
</gene>
<dbReference type="GO" id="GO:0005085">
    <property type="term" value="F:guanyl-nucleotide exchange factor activity"/>
    <property type="evidence" value="ECO:0007669"/>
    <property type="project" value="UniProtKB-KW"/>
</dbReference>
<dbReference type="InterPro" id="IPR046770">
    <property type="entry name" value="DOCKER_Lobe_B"/>
</dbReference>
<dbReference type="InterPro" id="IPR026791">
    <property type="entry name" value="DOCK"/>
</dbReference>
<evidence type="ECO:0000313" key="4">
    <source>
        <dbReference type="EMBL" id="KAB7506072.1"/>
    </source>
</evidence>
<dbReference type="PROSITE" id="PS51651">
    <property type="entry name" value="DOCKER"/>
    <property type="match status" value="1"/>
</dbReference>
<organism evidence="4 5">
    <name type="scientific">Armadillidium nasatum</name>
    <dbReference type="NCBI Taxonomy" id="96803"/>
    <lineage>
        <taxon>Eukaryota</taxon>
        <taxon>Metazoa</taxon>
        <taxon>Ecdysozoa</taxon>
        <taxon>Arthropoda</taxon>
        <taxon>Crustacea</taxon>
        <taxon>Multicrustacea</taxon>
        <taxon>Malacostraca</taxon>
        <taxon>Eumalacostraca</taxon>
        <taxon>Peracarida</taxon>
        <taxon>Isopoda</taxon>
        <taxon>Oniscidea</taxon>
        <taxon>Crinocheta</taxon>
        <taxon>Armadillidiidae</taxon>
        <taxon>Armadillidium</taxon>
    </lineage>
</organism>
<dbReference type="GO" id="GO:0005737">
    <property type="term" value="C:cytoplasm"/>
    <property type="evidence" value="ECO:0007669"/>
    <property type="project" value="TreeGrafter"/>
</dbReference>
<evidence type="ECO:0000256" key="1">
    <source>
        <dbReference type="ARBA" id="ARBA00022658"/>
    </source>
</evidence>
<dbReference type="EMBL" id="SEYY01001006">
    <property type="protein sequence ID" value="KAB7506072.1"/>
    <property type="molecule type" value="Genomic_DNA"/>
</dbReference>
<dbReference type="AlphaFoldDB" id="A0A5N5THP8"/>
<dbReference type="Proteomes" id="UP000326759">
    <property type="component" value="Unassembled WGS sequence"/>
</dbReference>
<dbReference type="OrthoDB" id="18896at2759"/>
<dbReference type="InterPro" id="IPR046769">
    <property type="entry name" value="DOCKER_Lobe_A"/>
</dbReference>
<protein>
    <submittedName>
        <fullName evidence="4">Dedicator of cytokinesis protein 1</fullName>
    </submittedName>
</protein>
<evidence type="ECO:0000259" key="3">
    <source>
        <dbReference type="PROSITE" id="PS51651"/>
    </source>
</evidence>
<name>A0A5N5THP8_9CRUS</name>
<comment type="similarity">
    <text evidence="2">Belongs to the DOCK family.</text>
</comment>
<keyword evidence="5" id="KW-1185">Reference proteome</keyword>
<dbReference type="Gene3D" id="1.25.40.410">
    <property type="match status" value="1"/>
</dbReference>
<dbReference type="PANTHER" id="PTHR45653:SF10">
    <property type="entry name" value="MYOBLAST CITY, ISOFORM B"/>
    <property type="match status" value="1"/>
</dbReference>
<reference evidence="4 5" key="1">
    <citation type="journal article" date="2019" name="PLoS Biol.">
        <title>Sex chromosomes control vertical transmission of feminizing Wolbachia symbionts in an isopod.</title>
        <authorList>
            <person name="Becking T."/>
            <person name="Chebbi M.A."/>
            <person name="Giraud I."/>
            <person name="Moumen B."/>
            <person name="Laverre T."/>
            <person name="Caubet Y."/>
            <person name="Peccoud J."/>
            <person name="Gilbert C."/>
            <person name="Cordaux R."/>
        </authorList>
    </citation>
    <scope>NUCLEOTIDE SEQUENCE [LARGE SCALE GENOMIC DNA]</scope>
    <source>
        <strain evidence="4">ANa2</strain>
        <tissue evidence="4">Whole body excluding digestive tract and cuticle</tissue>
    </source>
</reference>
<proteinExistence type="inferred from homology"/>
<accession>A0A5N5THP8</accession>
<dbReference type="Pfam" id="PF20422">
    <property type="entry name" value="DHR-2_Lobe_B"/>
    <property type="match status" value="1"/>
</dbReference>
<feature type="domain" description="DOCKER" evidence="3">
    <location>
        <begin position="139"/>
        <end position="372"/>
    </location>
</feature>
<evidence type="ECO:0000256" key="2">
    <source>
        <dbReference type="PROSITE-ProRule" id="PRU00984"/>
    </source>
</evidence>
<dbReference type="InterPro" id="IPR027357">
    <property type="entry name" value="DOCKER_dom"/>
</dbReference>
<dbReference type="GO" id="GO:0007264">
    <property type="term" value="P:small GTPase-mediated signal transduction"/>
    <property type="evidence" value="ECO:0007669"/>
    <property type="project" value="InterPro"/>
</dbReference>
<keyword evidence="1" id="KW-0344">Guanine-nucleotide releasing factor</keyword>
<dbReference type="GO" id="GO:0005886">
    <property type="term" value="C:plasma membrane"/>
    <property type="evidence" value="ECO:0007669"/>
    <property type="project" value="TreeGrafter"/>
</dbReference>
<dbReference type="PANTHER" id="PTHR45653">
    <property type="entry name" value="DEDICATOR OF CYTOKINESIS"/>
    <property type="match status" value="1"/>
</dbReference>
<dbReference type="Pfam" id="PF06920">
    <property type="entry name" value="DHR-2_Lobe_A"/>
    <property type="match status" value="1"/>
</dbReference>
<dbReference type="GO" id="GO:0031267">
    <property type="term" value="F:small GTPase binding"/>
    <property type="evidence" value="ECO:0007669"/>
    <property type="project" value="TreeGrafter"/>
</dbReference>
<comment type="caution">
    <text evidence="4">The sequence shown here is derived from an EMBL/GenBank/DDBJ whole genome shotgun (WGS) entry which is preliminary data.</text>
</comment>
<sequence length="372" mass="43950">MGYNDSEFDVRRSTIPIFFDMMQCEFYSLKDKNHSGPPGMAKGEEKIKAKFDEFERDMLENLDHLIEGGCADDHYREVFIQLMKSLCKEHTIMSVPGMHFVDTIGTLMEKLLQYRTIMNAPDHSPEIRMSCTVSLLDFYSKINRKELYLRYVYKLFDLHCECDNYTEAGYTLQLHAALLSWKHSIIPVPLICSRYQSLQYQDELKEKLYYDIISNYEKGKMWEAALKICKELVQRYEEVTMEYNKLSKLLSDMAKFYENIMDPQVIRPEPEYFRVAYYGRGFPAFLQNKVLKITILATVIYIQINKVDCLVENSPFTYPHIGERIRQYYQVNHVDTFTYSRPFHRGQKDPDNEFATLWTEKTVLKTNYALPG</sequence>